<dbReference type="GO" id="GO:0006382">
    <property type="term" value="P:adenosine to inosine editing"/>
    <property type="evidence" value="ECO:0007669"/>
    <property type="project" value="TreeGrafter"/>
</dbReference>
<dbReference type="PROSITE" id="PS50141">
    <property type="entry name" value="A_DEAMIN_EDITASE"/>
    <property type="match status" value="1"/>
</dbReference>
<dbReference type="GO" id="GO:0003726">
    <property type="term" value="F:double-stranded RNA adenosine deaminase activity"/>
    <property type="evidence" value="ECO:0007669"/>
    <property type="project" value="TreeGrafter"/>
</dbReference>
<dbReference type="Proteomes" id="UP001054945">
    <property type="component" value="Unassembled WGS sequence"/>
</dbReference>
<reference evidence="2 3" key="1">
    <citation type="submission" date="2021-06" db="EMBL/GenBank/DDBJ databases">
        <title>Caerostris extrusa draft genome.</title>
        <authorList>
            <person name="Kono N."/>
            <person name="Arakawa K."/>
        </authorList>
    </citation>
    <scope>NUCLEOTIDE SEQUENCE [LARGE SCALE GENOMIC DNA]</scope>
</reference>
<dbReference type="GO" id="GO:0005737">
    <property type="term" value="C:cytoplasm"/>
    <property type="evidence" value="ECO:0007669"/>
    <property type="project" value="TreeGrafter"/>
</dbReference>
<protein>
    <submittedName>
        <fullName evidence="2">Double-stranded RNA-specific editase 1</fullName>
    </submittedName>
</protein>
<proteinExistence type="predicted"/>
<evidence type="ECO:0000313" key="2">
    <source>
        <dbReference type="EMBL" id="GIY94369.1"/>
    </source>
</evidence>
<evidence type="ECO:0000259" key="1">
    <source>
        <dbReference type="PROSITE" id="PS50141"/>
    </source>
</evidence>
<evidence type="ECO:0000313" key="3">
    <source>
        <dbReference type="Proteomes" id="UP001054945"/>
    </source>
</evidence>
<dbReference type="GO" id="GO:0008251">
    <property type="term" value="F:tRNA-specific adenosine deaminase activity"/>
    <property type="evidence" value="ECO:0007669"/>
    <property type="project" value="TreeGrafter"/>
</dbReference>
<dbReference type="EMBL" id="BPLR01000385">
    <property type="protein sequence ID" value="GIY94369.1"/>
    <property type="molecule type" value="Genomic_DNA"/>
</dbReference>
<dbReference type="GO" id="GO:0005730">
    <property type="term" value="C:nucleolus"/>
    <property type="evidence" value="ECO:0007669"/>
    <property type="project" value="TreeGrafter"/>
</dbReference>
<dbReference type="PANTHER" id="PTHR10910:SF62">
    <property type="entry name" value="AT07585P-RELATED"/>
    <property type="match status" value="1"/>
</dbReference>
<sequence length="87" mass="10192">MEDIKVISFATGTKCINGEHISMIGANLNDCHAEIISRRCLKDFFYTNLEYHITGQQDARIFCPHEEEVERYGRHPNQLTWCFENQN</sequence>
<dbReference type="Pfam" id="PF02137">
    <property type="entry name" value="A_deamin"/>
    <property type="match status" value="1"/>
</dbReference>
<accession>A0AAV4XKN0</accession>
<dbReference type="GO" id="GO:0003725">
    <property type="term" value="F:double-stranded RNA binding"/>
    <property type="evidence" value="ECO:0007669"/>
    <property type="project" value="TreeGrafter"/>
</dbReference>
<comment type="caution">
    <text evidence="2">The sequence shown here is derived from an EMBL/GenBank/DDBJ whole genome shotgun (WGS) entry which is preliminary data.</text>
</comment>
<dbReference type="PANTHER" id="PTHR10910">
    <property type="entry name" value="EUKARYOTE SPECIFIC DSRNA BINDING PROTEIN"/>
    <property type="match status" value="1"/>
</dbReference>
<gene>
    <name evidence="2" type="primary">Adarb1</name>
    <name evidence="2" type="ORF">CEXT_772321</name>
</gene>
<dbReference type="AlphaFoldDB" id="A0AAV4XKN0"/>
<organism evidence="2 3">
    <name type="scientific">Caerostris extrusa</name>
    <name type="common">Bark spider</name>
    <name type="synonym">Caerostris bankana</name>
    <dbReference type="NCBI Taxonomy" id="172846"/>
    <lineage>
        <taxon>Eukaryota</taxon>
        <taxon>Metazoa</taxon>
        <taxon>Ecdysozoa</taxon>
        <taxon>Arthropoda</taxon>
        <taxon>Chelicerata</taxon>
        <taxon>Arachnida</taxon>
        <taxon>Araneae</taxon>
        <taxon>Araneomorphae</taxon>
        <taxon>Entelegynae</taxon>
        <taxon>Araneoidea</taxon>
        <taxon>Araneidae</taxon>
        <taxon>Caerostris</taxon>
    </lineage>
</organism>
<dbReference type="InterPro" id="IPR002466">
    <property type="entry name" value="A_deamin"/>
</dbReference>
<keyword evidence="3" id="KW-1185">Reference proteome</keyword>
<dbReference type="GO" id="GO:0006396">
    <property type="term" value="P:RNA processing"/>
    <property type="evidence" value="ECO:0007669"/>
    <property type="project" value="InterPro"/>
</dbReference>
<name>A0AAV4XKN0_CAEEX</name>
<feature type="domain" description="A to I editase" evidence="1">
    <location>
        <begin position="8"/>
        <end position="66"/>
    </location>
</feature>